<dbReference type="InterPro" id="IPR052924">
    <property type="entry name" value="OsmC/Ohr_hydroprdx_reductase"/>
</dbReference>
<dbReference type="InterPro" id="IPR036102">
    <property type="entry name" value="OsmC/Ohrsf"/>
</dbReference>
<gene>
    <name evidence="1" type="ORF">C8P63_10358</name>
</gene>
<dbReference type="PANTHER" id="PTHR35368">
    <property type="entry name" value="HYDROPEROXIDE REDUCTASE"/>
    <property type="match status" value="1"/>
</dbReference>
<organism evidence="1 2">
    <name type="scientific">Melghirimyces profundicolus</name>
    <dbReference type="NCBI Taxonomy" id="1242148"/>
    <lineage>
        <taxon>Bacteria</taxon>
        <taxon>Bacillati</taxon>
        <taxon>Bacillota</taxon>
        <taxon>Bacilli</taxon>
        <taxon>Bacillales</taxon>
        <taxon>Thermoactinomycetaceae</taxon>
        <taxon>Melghirimyces</taxon>
    </lineage>
</organism>
<accession>A0A2T6C7J5</accession>
<reference evidence="1 2" key="1">
    <citation type="submission" date="2018-04" db="EMBL/GenBank/DDBJ databases">
        <title>Genomic Encyclopedia of Archaeal and Bacterial Type Strains, Phase II (KMG-II): from individual species to whole genera.</title>
        <authorList>
            <person name="Goeker M."/>
        </authorList>
    </citation>
    <scope>NUCLEOTIDE SEQUENCE [LARGE SCALE GENOMIC DNA]</scope>
    <source>
        <strain evidence="1 2">DSM 45787</strain>
    </source>
</reference>
<dbReference type="InterPro" id="IPR003718">
    <property type="entry name" value="OsmC/Ohr_fam"/>
</dbReference>
<dbReference type="AlphaFoldDB" id="A0A2T6C7J5"/>
<evidence type="ECO:0000313" key="1">
    <source>
        <dbReference type="EMBL" id="PTX64275.1"/>
    </source>
</evidence>
<dbReference type="PANTHER" id="PTHR35368:SF1">
    <property type="entry name" value="HYDROPEROXIDE REDUCTASE"/>
    <property type="match status" value="1"/>
</dbReference>
<comment type="caution">
    <text evidence="1">The sequence shown here is derived from an EMBL/GenBank/DDBJ whole genome shotgun (WGS) entry which is preliminary data.</text>
</comment>
<keyword evidence="2" id="KW-1185">Reference proteome</keyword>
<dbReference type="Proteomes" id="UP000244240">
    <property type="component" value="Unassembled WGS sequence"/>
</dbReference>
<dbReference type="RefSeq" id="WP_245920642.1">
    <property type="nucleotide sequence ID" value="NZ_QBKR01000003.1"/>
</dbReference>
<dbReference type="EMBL" id="QBKR01000003">
    <property type="protein sequence ID" value="PTX64275.1"/>
    <property type="molecule type" value="Genomic_DNA"/>
</dbReference>
<sequence>MNKTSENQLRKVKASSSWLGKMKTRQYVRDFTFLVDEPEKLGGTNEGPTPLEYVIGAFNGCLLVVIEMVAKEQQFLFKDVVIESYGTVDRRGLLGIADVLPHFQKVVNNITFVTEETNERLDNLQAEVQKRCPMYNLLVDAGIDVQLNWHISDEEDVKERRNV</sequence>
<name>A0A2T6C7J5_9BACL</name>
<protein>
    <submittedName>
        <fullName evidence="1">Putative OsmC-like protein</fullName>
    </submittedName>
</protein>
<dbReference type="InterPro" id="IPR015946">
    <property type="entry name" value="KH_dom-like_a/b"/>
</dbReference>
<evidence type="ECO:0000313" key="2">
    <source>
        <dbReference type="Proteomes" id="UP000244240"/>
    </source>
</evidence>
<dbReference type="Pfam" id="PF02566">
    <property type="entry name" value="OsmC"/>
    <property type="match status" value="1"/>
</dbReference>
<dbReference type="SUPFAM" id="SSF82784">
    <property type="entry name" value="OsmC-like"/>
    <property type="match status" value="1"/>
</dbReference>
<proteinExistence type="predicted"/>
<dbReference type="Gene3D" id="3.30.300.20">
    <property type="match status" value="1"/>
</dbReference>